<proteinExistence type="predicted"/>
<protein>
    <submittedName>
        <fullName evidence="2">Phosphotransferase</fullName>
    </submittedName>
</protein>
<gene>
    <name evidence="2" type="ORF">WG901_04910</name>
</gene>
<evidence type="ECO:0000313" key="2">
    <source>
        <dbReference type="EMBL" id="MEJ5975963.1"/>
    </source>
</evidence>
<sequence length="360" mass="40009">MSAASYFPLPVTVEGVTAAWLTRALRQRTPGVTITGAEVVDTIFTTCSKIRLRLTRDEAAIAAGIPELIIVKGGFEEHARKLDHMHLREVRGYRDIYPEVPLPHPRCFFADFDPEARQGIIIMEDLVAKGVEWCHATRPQSHEQVAQRLALLAAFHAKTWESAAIKPGGKWADLVDFFEVMAGFFDDKASPANWARFLGLPRGVAVAERFKDHGWMLEAWRKVVAFSKTLPHCVLHGDIHLGNLYIDTDGTPGFLDTLASTGPAMLEVSYHISASIDLADRRNWEGALVRHYLDALAANGVTPPSFDEAMHQYGVFLVYGHFIWMTTESKYQPETVNTANTARMSQAMLDHDTIGLVAAL</sequence>
<dbReference type="SUPFAM" id="SSF56112">
    <property type="entry name" value="Protein kinase-like (PK-like)"/>
    <property type="match status" value="1"/>
</dbReference>
<dbReference type="RefSeq" id="WP_339585889.1">
    <property type="nucleotide sequence ID" value="NZ_JBBHJZ010000001.1"/>
</dbReference>
<comment type="caution">
    <text evidence="2">The sequence shown here is derived from an EMBL/GenBank/DDBJ whole genome shotgun (WGS) entry which is preliminary data.</text>
</comment>
<name>A0ABU8RSK7_9SPHN</name>
<organism evidence="2 3">
    <name type="scientific">Novosphingobium anseongense</name>
    <dbReference type="NCBI Taxonomy" id="3133436"/>
    <lineage>
        <taxon>Bacteria</taxon>
        <taxon>Pseudomonadati</taxon>
        <taxon>Pseudomonadota</taxon>
        <taxon>Alphaproteobacteria</taxon>
        <taxon>Sphingomonadales</taxon>
        <taxon>Sphingomonadaceae</taxon>
        <taxon>Novosphingobium</taxon>
    </lineage>
</organism>
<feature type="domain" description="Aminoglycoside phosphotransferase" evidence="1">
    <location>
        <begin position="202"/>
        <end position="295"/>
    </location>
</feature>
<evidence type="ECO:0000259" key="1">
    <source>
        <dbReference type="Pfam" id="PF01636"/>
    </source>
</evidence>
<dbReference type="Pfam" id="PF01636">
    <property type="entry name" value="APH"/>
    <property type="match status" value="1"/>
</dbReference>
<accession>A0ABU8RSK7</accession>
<dbReference type="InterPro" id="IPR011009">
    <property type="entry name" value="Kinase-like_dom_sf"/>
</dbReference>
<reference evidence="2 3" key="1">
    <citation type="submission" date="2024-03" db="EMBL/GenBank/DDBJ databases">
        <authorList>
            <person name="Jo J.-H."/>
        </authorList>
    </citation>
    <scope>NUCLEOTIDE SEQUENCE [LARGE SCALE GENOMIC DNA]</scope>
    <source>
        <strain evidence="2 3">PS1R-30</strain>
    </source>
</reference>
<dbReference type="InterPro" id="IPR002575">
    <property type="entry name" value="Aminoglycoside_PTrfase"/>
</dbReference>
<dbReference type="Proteomes" id="UP001361239">
    <property type="component" value="Unassembled WGS sequence"/>
</dbReference>
<keyword evidence="3" id="KW-1185">Reference proteome</keyword>
<dbReference type="EMBL" id="JBBHJZ010000001">
    <property type="protein sequence ID" value="MEJ5975963.1"/>
    <property type="molecule type" value="Genomic_DNA"/>
</dbReference>
<evidence type="ECO:0000313" key="3">
    <source>
        <dbReference type="Proteomes" id="UP001361239"/>
    </source>
</evidence>
<dbReference type="Gene3D" id="3.90.1200.10">
    <property type="match status" value="1"/>
</dbReference>